<organism evidence="2 3">
    <name type="scientific">Coptotermes formosanus</name>
    <name type="common">Formosan subterranean termite</name>
    <dbReference type="NCBI Taxonomy" id="36987"/>
    <lineage>
        <taxon>Eukaryota</taxon>
        <taxon>Metazoa</taxon>
        <taxon>Ecdysozoa</taxon>
        <taxon>Arthropoda</taxon>
        <taxon>Hexapoda</taxon>
        <taxon>Insecta</taxon>
        <taxon>Pterygota</taxon>
        <taxon>Neoptera</taxon>
        <taxon>Polyneoptera</taxon>
        <taxon>Dictyoptera</taxon>
        <taxon>Blattodea</taxon>
        <taxon>Blattoidea</taxon>
        <taxon>Termitoidae</taxon>
        <taxon>Rhinotermitidae</taxon>
        <taxon>Coptotermes</taxon>
    </lineage>
</organism>
<sequence length="183" mass="21206">MAVSGVVCSGKMKVQNGKHALKELNGKQYAFLQHVKNAQLLETKSNGGPLKKKPGRSNESFEEVPLYTAVMTYLGFYLLMFLGYINQLFFTPKVAMEKNRDGYVPLFDRFESFYLRYVYRRVRDCWNQPISSVPGAEVILKDRITKDYGWTFEKMADGELSGAMTFLHFMQLHFPFVFINMKH</sequence>
<accession>A0A6L2Q357</accession>
<keyword evidence="3" id="KW-1185">Reference proteome</keyword>
<dbReference type="InParanoid" id="A0A6L2Q357"/>
<gene>
    <name evidence="2" type="ORF">Cfor_06464</name>
</gene>
<reference evidence="3" key="1">
    <citation type="submission" date="2020-01" db="EMBL/GenBank/DDBJ databases">
        <title>Draft genome sequence of the Termite Coptotermes fromosanus.</title>
        <authorList>
            <person name="Itakura S."/>
            <person name="Yosikawa Y."/>
            <person name="Umezawa K."/>
        </authorList>
    </citation>
    <scope>NUCLEOTIDE SEQUENCE [LARGE SCALE GENOMIC DNA]</scope>
</reference>
<protein>
    <submittedName>
        <fullName evidence="2">Uncharacterized protein</fullName>
    </submittedName>
</protein>
<proteinExistence type="predicted"/>
<keyword evidence="1" id="KW-0472">Membrane</keyword>
<dbReference type="OrthoDB" id="65434at2759"/>
<evidence type="ECO:0000313" key="2">
    <source>
        <dbReference type="EMBL" id="GFG39156.1"/>
    </source>
</evidence>
<comment type="caution">
    <text evidence="2">The sequence shown here is derived from an EMBL/GenBank/DDBJ whole genome shotgun (WGS) entry which is preliminary data.</text>
</comment>
<evidence type="ECO:0000256" key="1">
    <source>
        <dbReference type="SAM" id="Phobius"/>
    </source>
</evidence>
<evidence type="ECO:0000313" key="3">
    <source>
        <dbReference type="Proteomes" id="UP000502823"/>
    </source>
</evidence>
<dbReference type="Proteomes" id="UP000502823">
    <property type="component" value="Unassembled WGS sequence"/>
</dbReference>
<feature type="transmembrane region" description="Helical" evidence="1">
    <location>
        <begin position="66"/>
        <end position="90"/>
    </location>
</feature>
<name>A0A6L2Q357_COPFO</name>
<keyword evidence="1" id="KW-0812">Transmembrane</keyword>
<dbReference type="EMBL" id="BLKM01000870">
    <property type="protein sequence ID" value="GFG39156.1"/>
    <property type="molecule type" value="Genomic_DNA"/>
</dbReference>
<keyword evidence="1" id="KW-1133">Transmembrane helix</keyword>
<dbReference type="AlphaFoldDB" id="A0A6L2Q357"/>